<feature type="region of interest" description="Disordered" evidence="1">
    <location>
        <begin position="73"/>
        <end position="95"/>
    </location>
</feature>
<keyword evidence="4" id="KW-1185">Reference proteome</keyword>
<dbReference type="AlphaFoldDB" id="B7KAL4"/>
<dbReference type="HOGENOM" id="CLU_168953_0_0_3"/>
<dbReference type="STRING" id="65393.PCC7424_0218"/>
<evidence type="ECO:0000313" key="4">
    <source>
        <dbReference type="Proteomes" id="UP000002384"/>
    </source>
</evidence>
<evidence type="ECO:0000256" key="2">
    <source>
        <dbReference type="SAM" id="Phobius"/>
    </source>
</evidence>
<keyword evidence="2" id="KW-0472">Membrane</keyword>
<dbReference type="EMBL" id="CP001291">
    <property type="protein sequence ID" value="ACK68686.1"/>
    <property type="molecule type" value="Genomic_DNA"/>
</dbReference>
<accession>B7KAL4</accession>
<dbReference type="Pfam" id="PF17195">
    <property type="entry name" value="DUF5132"/>
    <property type="match status" value="1"/>
</dbReference>
<evidence type="ECO:0008006" key="5">
    <source>
        <dbReference type="Google" id="ProtNLM"/>
    </source>
</evidence>
<keyword evidence="2" id="KW-0812">Transmembrane</keyword>
<organism evidence="3 4">
    <name type="scientific">Gloeothece citriformis (strain PCC 7424)</name>
    <name type="common">Cyanothece sp. (strain PCC 7424)</name>
    <dbReference type="NCBI Taxonomy" id="65393"/>
    <lineage>
        <taxon>Bacteria</taxon>
        <taxon>Bacillati</taxon>
        <taxon>Cyanobacteriota</taxon>
        <taxon>Cyanophyceae</taxon>
        <taxon>Oscillatoriophycideae</taxon>
        <taxon>Chroococcales</taxon>
        <taxon>Aphanothecaceae</taxon>
        <taxon>Gloeothece</taxon>
        <taxon>Gloeothece citriformis</taxon>
    </lineage>
</organism>
<evidence type="ECO:0000313" key="3">
    <source>
        <dbReference type="EMBL" id="ACK68686.1"/>
    </source>
</evidence>
<dbReference type="RefSeq" id="WP_012597636.1">
    <property type="nucleotide sequence ID" value="NC_011729.1"/>
</dbReference>
<keyword evidence="2" id="KW-1133">Transmembrane helix</keyword>
<sequence>MEEVLIIGGIGVAGLLILAPVVGLLNPQVGKAMTDSGRNLAKTGIKFGIDASEKIQRSIAEAGQSWEDLVAEAKSEKELDKNSNNSPQTVEITNS</sequence>
<dbReference type="Proteomes" id="UP000002384">
    <property type="component" value="Chromosome"/>
</dbReference>
<proteinExistence type="predicted"/>
<feature type="compositionally biased region" description="Polar residues" evidence="1">
    <location>
        <begin position="82"/>
        <end position="95"/>
    </location>
</feature>
<dbReference type="InterPro" id="IPR033456">
    <property type="entry name" value="DUF5132"/>
</dbReference>
<gene>
    <name evidence="3" type="ordered locus">PCC7424_0218</name>
</gene>
<reference evidence="4" key="1">
    <citation type="journal article" date="2011" name="MBio">
        <title>Novel metabolic attributes of the genus Cyanothece, comprising a group of unicellular nitrogen-fixing Cyanobacteria.</title>
        <authorList>
            <person name="Bandyopadhyay A."/>
            <person name="Elvitigala T."/>
            <person name="Welsh E."/>
            <person name="Stockel J."/>
            <person name="Liberton M."/>
            <person name="Min H."/>
            <person name="Sherman L.A."/>
            <person name="Pakrasi H.B."/>
        </authorList>
    </citation>
    <scope>NUCLEOTIDE SEQUENCE [LARGE SCALE GENOMIC DNA]</scope>
    <source>
        <strain evidence="4">PCC 7424</strain>
    </source>
</reference>
<dbReference type="KEGG" id="cyc:PCC7424_0218"/>
<feature type="transmembrane region" description="Helical" evidence="2">
    <location>
        <begin position="6"/>
        <end position="25"/>
    </location>
</feature>
<evidence type="ECO:0000256" key="1">
    <source>
        <dbReference type="SAM" id="MobiDB-lite"/>
    </source>
</evidence>
<name>B7KAL4_GLOC7</name>
<dbReference type="OrthoDB" id="532127at2"/>
<protein>
    <recommendedName>
        <fullName evidence="5">DUF5132 domain-containing protein</fullName>
    </recommendedName>
</protein>